<gene>
    <name evidence="1" type="ORF">SPIRO4BDMA_30003</name>
</gene>
<proteinExistence type="predicted"/>
<dbReference type="AlphaFoldDB" id="A0A3P3XM61"/>
<reference evidence="1" key="1">
    <citation type="submission" date="2017-02" db="EMBL/GenBank/DDBJ databases">
        <authorList>
            <person name="Regsiter A."/>
            <person name="William W."/>
        </authorList>
    </citation>
    <scope>NUCLEOTIDE SEQUENCE</scope>
    <source>
        <strain evidence="1">BdmA 4</strain>
    </source>
</reference>
<organism evidence="1">
    <name type="scientific">uncultured spirochete</name>
    <dbReference type="NCBI Taxonomy" id="156406"/>
    <lineage>
        <taxon>Bacteria</taxon>
        <taxon>Pseudomonadati</taxon>
        <taxon>Spirochaetota</taxon>
        <taxon>Spirochaetia</taxon>
        <taxon>Spirochaetales</taxon>
        <taxon>environmental samples</taxon>
    </lineage>
</organism>
<dbReference type="EMBL" id="FWDO01000003">
    <property type="protein sequence ID" value="SLM17366.1"/>
    <property type="molecule type" value="Genomic_DNA"/>
</dbReference>
<name>A0A3P3XM61_9SPIR</name>
<evidence type="ECO:0000313" key="1">
    <source>
        <dbReference type="EMBL" id="SLM17366.1"/>
    </source>
</evidence>
<protein>
    <submittedName>
        <fullName evidence="1">Uncharacterized protein</fullName>
    </submittedName>
</protein>
<accession>A0A3P3XM61</accession>
<sequence>MIDHFMEELKELYIKEDKEEETYKNEESTLSLVLENLANELKEDYTLTPLLVQYIWSEQRGEHYTTACQVDLVVPSPS</sequence>